<dbReference type="InterPro" id="IPR050795">
    <property type="entry name" value="Asn_Synthetase"/>
</dbReference>
<dbReference type="PANTHER" id="PTHR11772">
    <property type="entry name" value="ASPARAGINE SYNTHETASE"/>
    <property type="match status" value="1"/>
</dbReference>
<evidence type="ECO:0000256" key="3">
    <source>
        <dbReference type="ARBA" id="ARBA00022840"/>
    </source>
</evidence>
<keyword evidence="6" id="KW-1185">Reference proteome</keyword>
<evidence type="ECO:0000313" key="6">
    <source>
        <dbReference type="Proteomes" id="UP000243338"/>
    </source>
</evidence>
<keyword evidence="2" id="KW-0547">Nucleotide-binding</keyword>
<accession>A0A1I0BQT7</accession>
<dbReference type="STRING" id="1353158.SAMN04488587_2309"/>
<dbReference type="InterPro" id="IPR001962">
    <property type="entry name" value="Asn_synthase"/>
</dbReference>
<dbReference type="PROSITE" id="PS51278">
    <property type="entry name" value="GATASE_TYPE_2"/>
    <property type="match status" value="1"/>
</dbReference>
<gene>
    <name evidence="5" type="ORF">SAMN04488587_2309</name>
</gene>
<evidence type="ECO:0000256" key="2">
    <source>
        <dbReference type="ARBA" id="ARBA00022741"/>
    </source>
</evidence>
<keyword evidence="1" id="KW-0436">Ligase</keyword>
<dbReference type="InterPro" id="IPR017932">
    <property type="entry name" value="GATase_2_dom"/>
</dbReference>
<dbReference type="Pfam" id="PF13537">
    <property type="entry name" value="GATase_7"/>
    <property type="match status" value="1"/>
</dbReference>
<keyword evidence="3" id="KW-0067">ATP-binding</keyword>
<dbReference type="Proteomes" id="UP000243338">
    <property type="component" value="Unassembled WGS sequence"/>
</dbReference>
<name>A0A1I0BQT7_9EURY</name>
<dbReference type="GO" id="GO:0005829">
    <property type="term" value="C:cytosol"/>
    <property type="evidence" value="ECO:0007669"/>
    <property type="project" value="TreeGrafter"/>
</dbReference>
<dbReference type="Gene3D" id="3.60.20.10">
    <property type="entry name" value="Glutamine Phosphoribosylpyrophosphate, subunit 1, domain 1"/>
    <property type="match status" value="1"/>
</dbReference>
<dbReference type="Pfam" id="PF00733">
    <property type="entry name" value="Asn_synthase"/>
    <property type="match status" value="2"/>
</dbReference>
<dbReference type="GO" id="GO:0005524">
    <property type="term" value="F:ATP binding"/>
    <property type="evidence" value="ECO:0007669"/>
    <property type="project" value="UniProtKB-KW"/>
</dbReference>
<protein>
    <submittedName>
        <fullName evidence="5">Asparagine synthase (Glutamine-hydrolysing)</fullName>
    </submittedName>
</protein>
<dbReference type="GO" id="GO:0004066">
    <property type="term" value="F:asparagine synthase (glutamine-hydrolyzing) activity"/>
    <property type="evidence" value="ECO:0007669"/>
    <property type="project" value="InterPro"/>
</dbReference>
<dbReference type="InterPro" id="IPR014729">
    <property type="entry name" value="Rossmann-like_a/b/a_fold"/>
</dbReference>
<proteinExistence type="predicted"/>
<dbReference type="GO" id="GO:0006529">
    <property type="term" value="P:asparagine biosynthetic process"/>
    <property type="evidence" value="ECO:0007669"/>
    <property type="project" value="InterPro"/>
</dbReference>
<dbReference type="CDD" id="cd01991">
    <property type="entry name" value="Asn_synthase_B_C"/>
    <property type="match status" value="1"/>
</dbReference>
<reference evidence="6" key="1">
    <citation type="submission" date="2016-10" db="EMBL/GenBank/DDBJ databases">
        <authorList>
            <person name="Varghese N."/>
            <person name="Submissions S."/>
        </authorList>
    </citation>
    <scope>NUCLEOTIDE SEQUENCE [LARGE SCALE GENOMIC DNA]</scope>
    <source>
        <strain evidence="6">SLH 33</strain>
    </source>
</reference>
<evidence type="ECO:0000256" key="1">
    <source>
        <dbReference type="ARBA" id="ARBA00022598"/>
    </source>
</evidence>
<dbReference type="PANTHER" id="PTHR11772:SF2">
    <property type="entry name" value="ASPARAGINE SYNTHETASE [GLUTAMINE-HYDROLYZING]"/>
    <property type="match status" value="1"/>
</dbReference>
<dbReference type="Gene3D" id="3.40.50.620">
    <property type="entry name" value="HUPs"/>
    <property type="match status" value="1"/>
</dbReference>
<dbReference type="InterPro" id="IPR029055">
    <property type="entry name" value="Ntn_hydrolases_N"/>
</dbReference>
<sequence length="509" mass="56395">MVDRFFQIMGRIAGYFNTENTGIDPGAIFREMKSRGNYDALICTKDEVLSFSSGLEIPDISSDGSLITFFDPAMVPAMTPSMMDLSLSAEDIITVCDTDLYNWKHLSESYGNDVAGAIRNNADLLVLFLEILFKKVAADKLNESDTLSFLDTSLRQLRGVYAFGCKVDDKVYLARDLIGVKPLWYDLSRGLAFASEKKFLEKAGCREVKELSPRQILCYDLEDNTITLHDREFLSELTEVEGSEDDVRDELLKLLKDAVSVRVPDDNFGVMFSGGIDSTILASICKEVAEAKGVSVTCYTVGLSGVASSPDIICAKRIAEELGFELKVHEIDLEAVEEHLKVVVPLIEDASVPKTGVAMTMYAASVAAKKDGINVLFAGAGADELFAGYNRYKQSGNINQDCLKDILEMHEVNTYRDDTVAAFTGTVLRLPYLDEKFVEYSLAIPEKFKMSDDMNKVILRRAGEELGLPEAITKRSKKAAQYGSRFDQALKKLAKRAGFSNKTEYINSF</sequence>
<dbReference type="SUPFAM" id="SSF56235">
    <property type="entry name" value="N-terminal nucleophile aminohydrolases (Ntn hydrolases)"/>
    <property type="match status" value="1"/>
</dbReference>
<dbReference type="EMBL" id="FOHQ01000008">
    <property type="protein sequence ID" value="SET09436.1"/>
    <property type="molecule type" value="Genomic_DNA"/>
</dbReference>
<dbReference type="SUPFAM" id="SSF52402">
    <property type="entry name" value="Adenine nucleotide alpha hydrolases-like"/>
    <property type="match status" value="1"/>
</dbReference>
<dbReference type="AlphaFoldDB" id="A0A1I0BQT7"/>
<feature type="domain" description="Glutamine amidotransferase type-2" evidence="4">
    <location>
        <begin position="6"/>
        <end position="222"/>
    </location>
</feature>
<evidence type="ECO:0000313" key="5">
    <source>
        <dbReference type="EMBL" id="SET09436.1"/>
    </source>
</evidence>
<evidence type="ECO:0000259" key="4">
    <source>
        <dbReference type="PROSITE" id="PS51278"/>
    </source>
</evidence>
<organism evidence="5 6">
    <name type="scientific">Methanococcoides vulcani</name>
    <dbReference type="NCBI Taxonomy" id="1353158"/>
    <lineage>
        <taxon>Archaea</taxon>
        <taxon>Methanobacteriati</taxon>
        <taxon>Methanobacteriota</taxon>
        <taxon>Stenosarchaea group</taxon>
        <taxon>Methanomicrobia</taxon>
        <taxon>Methanosarcinales</taxon>
        <taxon>Methanosarcinaceae</taxon>
        <taxon>Methanococcoides</taxon>
    </lineage>
</organism>